<proteinExistence type="predicted"/>
<sequence length="94" mass="10795">MLEIMPQEVCDCHRRNKYEIVKPCVIHVHAGNLLDSETDRDFRETIAKLSKDQCSVLWYGVVFQSTCGRLGKMVASLCWTREDSFSGQTFLVHS</sequence>
<evidence type="ECO:0000313" key="2">
    <source>
        <dbReference type="Proteomes" id="UP000828390"/>
    </source>
</evidence>
<accession>A0A9D4BPR6</accession>
<reference evidence="1" key="1">
    <citation type="journal article" date="2019" name="bioRxiv">
        <title>The Genome of the Zebra Mussel, Dreissena polymorpha: A Resource for Invasive Species Research.</title>
        <authorList>
            <person name="McCartney M.A."/>
            <person name="Auch B."/>
            <person name="Kono T."/>
            <person name="Mallez S."/>
            <person name="Zhang Y."/>
            <person name="Obille A."/>
            <person name="Becker A."/>
            <person name="Abrahante J.E."/>
            <person name="Garbe J."/>
            <person name="Badalamenti J.P."/>
            <person name="Herman A."/>
            <person name="Mangelson H."/>
            <person name="Liachko I."/>
            <person name="Sullivan S."/>
            <person name="Sone E.D."/>
            <person name="Koren S."/>
            <person name="Silverstein K.A.T."/>
            <person name="Beckman K.B."/>
            <person name="Gohl D.M."/>
        </authorList>
    </citation>
    <scope>NUCLEOTIDE SEQUENCE</scope>
    <source>
        <strain evidence="1">Duluth1</strain>
        <tissue evidence="1">Whole animal</tissue>
    </source>
</reference>
<comment type="caution">
    <text evidence="1">The sequence shown here is derived from an EMBL/GenBank/DDBJ whole genome shotgun (WGS) entry which is preliminary data.</text>
</comment>
<protein>
    <submittedName>
        <fullName evidence="1">Uncharacterized protein</fullName>
    </submittedName>
</protein>
<reference evidence="1" key="2">
    <citation type="submission" date="2020-11" db="EMBL/GenBank/DDBJ databases">
        <authorList>
            <person name="McCartney M.A."/>
            <person name="Auch B."/>
            <person name="Kono T."/>
            <person name="Mallez S."/>
            <person name="Becker A."/>
            <person name="Gohl D.M."/>
            <person name="Silverstein K.A.T."/>
            <person name="Koren S."/>
            <person name="Bechman K.B."/>
            <person name="Herman A."/>
            <person name="Abrahante J.E."/>
            <person name="Garbe J."/>
        </authorList>
    </citation>
    <scope>NUCLEOTIDE SEQUENCE</scope>
    <source>
        <strain evidence="1">Duluth1</strain>
        <tissue evidence="1">Whole animal</tissue>
    </source>
</reference>
<organism evidence="1 2">
    <name type="scientific">Dreissena polymorpha</name>
    <name type="common">Zebra mussel</name>
    <name type="synonym">Mytilus polymorpha</name>
    <dbReference type="NCBI Taxonomy" id="45954"/>
    <lineage>
        <taxon>Eukaryota</taxon>
        <taxon>Metazoa</taxon>
        <taxon>Spiralia</taxon>
        <taxon>Lophotrochozoa</taxon>
        <taxon>Mollusca</taxon>
        <taxon>Bivalvia</taxon>
        <taxon>Autobranchia</taxon>
        <taxon>Heteroconchia</taxon>
        <taxon>Euheterodonta</taxon>
        <taxon>Imparidentia</taxon>
        <taxon>Neoheterodontei</taxon>
        <taxon>Myida</taxon>
        <taxon>Dreissenoidea</taxon>
        <taxon>Dreissenidae</taxon>
        <taxon>Dreissena</taxon>
    </lineage>
</organism>
<dbReference type="Proteomes" id="UP000828390">
    <property type="component" value="Unassembled WGS sequence"/>
</dbReference>
<evidence type="ECO:0000313" key="1">
    <source>
        <dbReference type="EMBL" id="KAH3704059.1"/>
    </source>
</evidence>
<dbReference type="AlphaFoldDB" id="A0A9D4BPR6"/>
<name>A0A9D4BPR6_DREPO</name>
<keyword evidence="2" id="KW-1185">Reference proteome</keyword>
<gene>
    <name evidence="1" type="ORF">DPMN_079114</name>
</gene>
<dbReference type="EMBL" id="JAIWYP010000015">
    <property type="protein sequence ID" value="KAH3704059.1"/>
    <property type="molecule type" value="Genomic_DNA"/>
</dbReference>